<dbReference type="AlphaFoldDB" id="A0A2I2GAR2"/>
<dbReference type="SUPFAM" id="SSF53474">
    <property type="entry name" value="alpha/beta-Hydrolases"/>
    <property type="match status" value="1"/>
</dbReference>
<evidence type="ECO:0000313" key="4">
    <source>
        <dbReference type="Proteomes" id="UP000234275"/>
    </source>
</evidence>
<dbReference type="Pfam" id="PF00135">
    <property type="entry name" value="COesterase"/>
    <property type="match status" value="1"/>
</dbReference>
<feature type="signal peptide" evidence="1">
    <location>
        <begin position="1"/>
        <end position="20"/>
    </location>
</feature>
<dbReference type="OrthoDB" id="408631at2759"/>
<protein>
    <submittedName>
        <fullName evidence="3">Alpha/beta-hydrolase</fullName>
    </submittedName>
</protein>
<name>A0A2I2GAR2_9EURO</name>
<evidence type="ECO:0000256" key="1">
    <source>
        <dbReference type="SAM" id="SignalP"/>
    </source>
</evidence>
<keyword evidence="4" id="KW-1185">Reference proteome</keyword>
<dbReference type="InterPro" id="IPR029058">
    <property type="entry name" value="AB_hydrolase_fold"/>
</dbReference>
<dbReference type="STRING" id="1392250.A0A2I2GAR2"/>
<dbReference type="InterPro" id="IPR002018">
    <property type="entry name" value="CarbesteraseB"/>
</dbReference>
<evidence type="ECO:0000313" key="3">
    <source>
        <dbReference type="EMBL" id="PLB49974.1"/>
    </source>
</evidence>
<keyword evidence="1" id="KW-0732">Signal</keyword>
<dbReference type="InterPro" id="IPR050309">
    <property type="entry name" value="Type-B_Carboxylest/Lipase"/>
</dbReference>
<dbReference type="GO" id="GO:0016787">
    <property type="term" value="F:hydrolase activity"/>
    <property type="evidence" value="ECO:0007669"/>
    <property type="project" value="UniProtKB-KW"/>
</dbReference>
<dbReference type="PANTHER" id="PTHR11559">
    <property type="entry name" value="CARBOXYLESTERASE"/>
    <property type="match status" value="1"/>
</dbReference>
<gene>
    <name evidence="3" type="ORF">P170DRAFT_473547</name>
</gene>
<dbReference type="Proteomes" id="UP000234275">
    <property type="component" value="Unassembled WGS sequence"/>
</dbReference>
<accession>A0A2I2GAR2</accession>
<dbReference type="Gene3D" id="3.40.50.1820">
    <property type="entry name" value="alpha/beta hydrolase"/>
    <property type="match status" value="2"/>
</dbReference>
<proteinExistence type="predicted"/>
<dbReference type="VEuPathDB" id="FungiDB:P170DRAFT_473547"/>
<dbReference type="InterPro" id="IPR019819">
    <property type="entry name" value="Carboxylesterase_B_CS"/>
</dbReference>
<dbReference type="EMBL" id="MSFO01000003">
    <property type="protein sequence ID" value="PLB49974.1"/>
    <property type="molecule type" value="Genomic_DNA"/>
</dbReference>
<comment type="caution">
    <text evidence="3">The sequence shown here is derived from an EMBL/GenBank/DDBJ whole genome shotgun (WGS) entry which is preliminary data.</text>
</comment>
<feature type="domain" description="Carboxylesterase type B" evidence="2">
    <location>
        <begin position="44"/>
        <end position="201"/>
    </location>
</feature>
<reference evidence="3 4" key="1">
    <citation type="submission" date="2016-12" db="EMBL/GenBank/DDBJ databases">
        <title>The genomes of Aspergillus section Nigri reveals drivers in fungal speciation.</title>
        <authorList>
            <consortium name="DOE Joint Genome Institute"/>
            <person name="Vesth T.C."/>
            <person name="Nybo J."/>
            <person name="Theobald S."/>
            <person name="Brandl J."/>
            <person name="Frisvad J.C."/>
            <person name="Nielsen K.F."/>
            <person name="Lyhne E.K."/>
            <person name="Kogle M.E."/>
            <person name="Kuo A."/>
            <person name="Riley R."/>
            <person name="Clum A."/>
            <person name="Nolan M."/>
            <person name="Lipzen A."/>
            <person name="Salamov A."/>
            <person name="Henrissat B."/>
            <person name="Wiebenga A."/>
            <person name="De Vries R.P."/>
            <person name="Grigoriev I.V."/>
            <person name="Mortensen U.H."/>
            <person name="Andersen M.R."/>
            <person name="Baker S.E."/>
        </authorList>
    </citation>
    <scope>NUCLEOTIDE SEQUENCE [LARGE SCALE GENOMIC DNA]</scope>
    <source>
        <strain evidence="3 4">IBT 23096</strain>
    </source>
</reference>
<dbReference type="RefSeq" id="XP_024705276.1">
    <property type="nucleotide sequence ID" value="XM_024853056.1"/>
</dbReference>
<feature type="chain" id="PRO_5014147629" evidence="1">
    <location>
        <begin position="21"/>
        <end position="473"/>
    </location>
</feature>
<evidence type="ECO:0000259" key="2">
    <source>
        <dbReference type="Pfam" id="PF00135"/>
    </source>
</evidence>
<dbReference type="PROSITE" id="PS00941">
    <property type="entry name" value="CARBOXYLESTERASE_B_2"/>
    <property type="match status" value="1"/>
</dbReference>
<organism evidence="3 4">
    <name type="scientific">Aspergillus steynii IBT 23096</name>
    <dbReference type="NCBI Taxonomy" id="1392250"/>
    <lineage>
        <taxon>Eukaryota</taxon>
        <taxon>Fungi</taxon>
        <taxon>Dikarya</taxon>
        <taxon>Ascomycota</taxon>
        <taxon>Pezizomycotina</taxon>
        <taxon>Eurotiomycetes</taxon>
        <taxon>Eurotiomycetidae</taxon>
        <taxon>Eurotiales</taxon>
        <taxon>Aspergillaceae</taxon>
        <taxon>Aspergillus</taxon>
        <taxon>Aspergillus subgen. Circumdati</taxon>
    </lineage>
</organism>
<keyword evidence="3" id="KW-0378">Hydrolase</keyword>
<sequence length="473" mass="51460">MIKLFYQLFLVASVVGAVQTNCTSNARPIVDLGNEIYQATEPENDTTDYYSFSNIRYAAAPVGDLRWAAPVAPRSNRTAIQSKSQPVTCGQGSSAWQIVTSTKINKYLETGVTPNVSYSELPTFLSDGVEDCLFLDVVTPRTIFAHMSEQQEGQPGSLAPVLNGLVYVALNYRLGAFGFLSGPSFEQQGAFLNAGLHDQSGTLPPLFRRAIAQSPAYFPYRSAADCEDAFRSFLGRANASTLAEARRLPSAALLQANADTTGQAQPYHFPIYGPTPDNSLVVADPKVHRRRGEFDRSVTLAVSHNSDEGLVLVPAIHTDDEYIDFLQSILTRAPASTIAFVADTRTAADMIIDCNAGALRQAYANSSFGYYFDLTPGIHAQDVPYTFYTPGQPASGYSLVDTGLVNETVAFAWQDYIVGFAKTGVPRNAVDDLSKIPRYGIEGMVVGFGNSEIRTLQDPAVNERCEWWGLGLF</sequence>
<dbReference type="GeneID" id="36560754"/>